<dbReference type="AlphaFoldDB" id="A0A2M7RKJ2"/>
<dbReference type="GO" id="GO:0005509">
    <property type="term" value="F:calcium ion binding"/>
    <property type="evidence" value="ECO:0007669"/>
    <property type="project" value="InterPro"/>
</dbReference>
<sequence>MPESIPPSNIPNNRPPEDIFKDTDQSPFASPPQPNMTPPPNQPAGMASVPPAPSVRPAEIPSPKGGRTMLIAGIVVIALVILGGGAFAYYLVTKDSDKTNTNTNSNAVVNTNQSANTNQAVNTNIANTNVSQNTNQPADSDGDGLADTEEEALGTNSKKSDTDGDELFDLEEVRVYKTNPTKADTDGDGYLDGAEVKEGYDPNGPGKLRDIGEEINKLE</sequence>
<keyword evidence="3" id="KW-0732">Signal</keyword>
<dbReference type="PANTHER" id="PTHR37467:SF1">
    <property type="entry name" value="EXPORTED CALCIUM-BINDING GLYCOPROTEIN"/>
    <property type="match status" value="1"/>
</dbReference>
<protein>
    <recommendedName>
        <fullName evidence="9">EF-hand domain-containing protein</fullName>
    </recommendedName>
</protein>
<name>A0A2M7RKJ2_9BACT</name>
<dbReference type="Gene3D" id="3.90.182.10">
    <property type="entry name" value="Toxin - Anthrax Protective Antigen,domain 1"/>
    <property type="match status" value="1"/>
</dbReference>
<evidence type="ECO:0000256" key="5">
    <source>
        <dbReference type="SAM" id="MobiDB-lite"/>
    </source>
</evidence>
<evidence type="ECO:0000313" key="7">
    <source>
        <dbReference type="EMBL" id="PIY97224.1"/>
    </source>
</evidence>
<evidence type="ECO:0000256" key="1">
    <source>
        <dbReference type="ARBA" id="ARBA00004613"/>
    </source>
</evidence>
<proteinExistence type="predicted"/>
<keyword evidence="6" id="KW-1133">Transmembrane helix</keyword>
<comment type="subcellular location">
    <subcellularLocation>
        <location evidence="1">Secreted</location>
    </subcellularLocation>
</comment>
<feature type="compositionally biased region" description="Polar residues" evidence="5">
    <location>
        <begin position="128"/>
        <end position="138"/>
    </location>
</feature>
<keyword evidence="4" id="KW-0106">Calcium</keyword>
<feature type="compositionally biased region" description="Acidic residues" evidence="5">
    <location>
        <begin position="140"/>
        <end position="152"/>
    </location>
</feature>
<dbReference type="SUPFAM" id="SSF103647">
    <property type="entry name" value="TSP type-3 repeat"/>
    <property type="match status" value="1"/>
</dbReference>
<feature type="region of interest" description="Disordered" evidence="5">
    <location>
        <begin position="1"/>
        <end position="60"/>
    </location>
</feature>
<dbReference type="Proteomes" id="UP000230779">
    <property type="component" value="Unassembled WGS sequence"/>
</dbReference>
<dbReference type="EMBL" id="PFMD01000006">
    <property type="protein sequence ID" value="PIY97224.1"/>
    <property type="molecule type" value="Genomic_DNA"/>
</dbReference>
<dbReference type="InterPro" id="IPR053180">
    <property type="entry name" value="Ca-binding_acidic-repeat"/>
</dbReference>
<comment type="caution">
    <text evidence="7">The sequence shown here is derived from an EMBL/GenBank/DDBJ whole genome shotgun (WGS) entry which is preliminary data.</text>
</comment>
<dbReference type="InterPro" id="IPR018247">
    <property type="entry name" value="EF_Hand_1_Ca_BS"/>
</dbReference>
<gene>
    <name evidence="7" type="ORF">COY66_00550</name>
</gene>
<dbReference type="InterPro" id="IPR059100">
    <property type="entry name" value="TSP3_bac"/>
</dbReference>
<evidence type="ECO:0000256" key="6">
    <source>
        <dbReference type="SAM" id="Phobius"/>
    </source>
</evidence>
<keyword evidence="2" id="KW-0964">Secreted</keyword>
<dbReference type="PANTHER" id="PTHR37467">
    <property type="entry name" value="EXPORTED CALCIUM-BINDING GLYCOPROTEIN-RELATED"/>
    <property type="match status" value="1"/>
</dbReference>
<evidence type="ECO:0000256" key="4">
    <source>
        <dbReference type="ARBA" id="ARBA00022837"/>
    </source>
</evidence>
<evidence type="ECO:0000256" key="3">
    <source>
        <dbReference type="ARBA" id="ARBA00022729"/>
    </source>
</evidence>
<dbReference type="Pfam" id="PF18884">
    <property type="entry name" value="TSP3_bac"/>
    <property type="match status" value="2"/>
</dbReference>
<organism evidence="7 8">
    <name type="scientific">Candidatus Kerfeldbacteria bacterium CG_4_10_14_0_8_um_filter_42_10</name>
    <dbReference type="NCBI Taxonomy" id="2014248"/>
    <lineage>
        <taxon>Bacteria</taxon>
        <taxon>Candidatus Kerfeldiibacteriota</taxon>
    </lineage>
</organism>
<feature type="region of interest" description="Disordered" evidence="5">
    <location>
        <begin position="128"/>
        <end position="219"/>
    </location>
</feature>
<keyword evidence="6" id="KW-0812">Transmembrane</keyword>
<feature type="compositionally biased region" description="Pro residues" evidence="5">
    <location>
        <begin position="29"/>
        <end position="42"/>
    </location>
</feature>
<dbReference type="InterPro" id="IPR028974">
    <property type="entry name" value="TSP_type-3_rpt"/>
</dbReference>
<evidence type="ECO:0000313" key="8">
    <source>
        <dbReference type="Proteomes" id="UP000230779"/>
    </source>
</evidence>
<dbReference type="PROSITE" id="PS00018">
    <property type="entry name" value="EF_HAND_1"/>
    <property type="match status" value="1"/>
</dbReference>
<feature type="compositionally biased region" description="Basic and acidic residues" evidence="5">
    <location>
        <begin position="207"/>
        <end position="219"/>
    </location>
</feature>
<evidence type="ECO:0000256" key="2">
    <source>
        <dbReference type="ARBA" id="ARBA00022525"/>
    </source>
</evidence>
<reference evidence="7 8" key="1">
    <citation type="submission" date="2017-09" db="EMBL/GenBank/DDBJ databases">
        <title>Depth-based differentiation of microbial function through sediment-hosted aquifers and enrichment of novel symbionts in the deep terrestrial subsurface.</title>
        <authorList>
            <person name="Probst A.J."/>
            <person name="Ladd B."/>
            <person name="Jarett J.K."/>
            <person name="Geller-Mcgrath D.E."/>
            <person name="Sieber C.M."/>
            <person name="Emerson J.B."/>
            <person name="Anantharaman K."/>
            <person name="Thomas B.C."/>
            <person name="Malmstrom R."/>
            <person name="Stieglmeier M."/>
            <person name="Klingl A."/>
            <person name="Woyke T."/>
            <person name="Ryan C.M."/>
            <person name="Banfield J.F."/>
        </authorList>
    </citation>
    <scope>NUCLEOTIDE SEQUENCE [LARGE SCALE GENOMIC DNA]</scope>
    <source>
        <strain evidence="7">CG_4_10_14_0_8_um_filter_42_10</strain>
    </source>
</reference>
<feature type="transmembrane region" description="Helical" evidence="6">
    <location>
        <begin position="70"/>
        <end position="92"/>
    </location>
</feature>
<evidence type="ECO:0008006" key="9">
    <source>
        <dbReference type="Google" id="ProtNLM"/>
    </source>
</evidence>
<feature type="compositionally biased region" description="Basic and acidic residues" evidence="5">
    <location>
        <begin position="15"/>
        <end position="24"/>
    </location>
</feature>
<accession>A0A2M7RKJ2</accession>
<keyword evidence="6" id="KW-0472">Membrane</keyword>